<name>A0AA38GXK1_TAXCH</name>
<comment type="caution">
    <text evidence="1">The sequence shown here is derived from an EMBL/GenBank/DDBJ whole genome shotgun (WGS) entry which is preliminary data.</text>
</comment>
<organism evidence="1 2">
    <name type="scientific">Taxus chinensis</name>
    <name type="common">Chinese yew</name>
    <name type="synonym">Taxus wallichiana var. chinensis</name>
    <dbReference type="NCBI Taxonomy" id="29808"/>
    <lineage>
        <taxon>Eukaryota</taxon>
        <taxon>Viridiplantae</taxon>
        <taxon>Streptophyta</taxon>
        <taxon>Embryophyta</taxon>
        <taxon>Tracheophyta</taxon>
        <taxon>Spermatophyta</taxon>
        <taxon>Pinopsida</taxon>
        <taxon>Pinidae</taxon>
        <taxon>Conifers II</taxon>
        <taxon>Cupressales</taxon>
        <taxon>Taxaceae</taxon>
        <taxon>Taxus</taxon>
    </lineage>
</organism>
<proteinExistence type="predicted"/>
<sequence>PSNGSLCEVSVDGDGGMSDVGGRGFTGCGIGLAIGLVGSIVLDLGCTFLGKGVANEVMVEGFV</sequence>
<keyword evidence="2" id="KW-1185">Reference proteome</keyword>
<evidence type="ECO:0000313" key="1">
    <source>
        <dbReference type="EMBL" id="KAH9331253.1"/>
    </source>
</evidence>
<gene>
    <name evidence="1" type="ORF">KI387_003361</name>
</gene>
<protein>
    <submittedName>
        <fullName evidence="1">Uncharacterized protein</fullName>
    </submittedName>
</protein>
<dbReference type="EMBL" id="JAHRHJ020000001">
    <property type="protein sequence ID" value="KAH9331253.1"/>
    <property type="molecule type" value="Genomic_DNA"/>
</dbReference>
<evidence type="ECO:0000313" key="2">
    <source>
        <dbReference type="Proteomes" id="UP000824469"/>
    </source>
</evidence>
<reference evidence="1 2" key="1">
    <citation type="journal article" date="2021" name="Nat. Plants">
        <title>The Taxus genome provides insights into paclitaxel biosynthesis.</title>
        <authorList>
            <person name="Xiong X."/>
            <person name="Gou J."/>
            <person name="Liao Q."/>
            <person name="Li Y."/>
            <person name="Zhou Q."/>
            <person name="Bi G."/>
            <person name="Li C."/>
            <person name="Du R."/>
            <person name="Wang X."/>
            <person name="Sun T."/>
            <person name="Guo L."/>
            <person name="Liang H."/>
            <person name="Lu P."/>
            <person name="Wu Y."/>
            <person name="Zhang Z."/>
            <person name="Ro D.K."/>
            <person name="Shang Y."/>
            <person name="Huang S."/>
            <person name="Yan J."/>
        </authorList>
    </citation>
    <scope>NUCLEOTIDE SEQUENCE [LARGE SCALE GENOMIC DNA]</scope>
    <source>
        <strain evidence="1">Ta-2019</strain>
    </source>
</reference>
<dbReference type="Proteomes" id="UP000824469">
    <property type="component" value="Unassembled WGS sequence"/>
</dbReference>
<accession>A0AA38GXK1</accession>
<feature type="non-terminal residue" evidence="1">
    <location>
        <position position="63"/>
    </location>
</feature>
<dbReference type="AlphaFoldDB" id="A0AA38GXK1"/>
<feature type="non-terminal residue" evidence="1">
    <location>
        <position position="1"/>
    </location>
</feature>